<keyword evidence="2" id="KW-1185">Reference proteome</keyword>
<evidence type="ECO:0000313" key="1">
    <source>
        <dbReference type="EMBL" id="NEK58990.1"/>
    </source>
</evidence>
<proteinExistence type="predicted"/>
<gene>
    <name evidence="1" type="ORF">GCU56_14050</name>
</gene>
<dbReference type="EMBL" id="JAAGWF010000015">
    <property type="protein sequence ID" value="NEK58990.1"/>
    <property type="molecule type" value="Genomic_DNA"/>
</dbReference>
<dbReference type="AlphaFoldDB" id="A0A7K3W2U0"/>
<comment type="caution">
    <text evidence="1">The sequence shown here is derived from an EMBL/GenBank/DDBJ whole genome shotgun (WGS) entry which is preliminary data.</text>
</comment>
<name>A0A7K3W2U0_9ACTN</name>
<organism evidence="1 2">
    <name type="scientific">Geodermatophilus sabuli</name>
    <dbReference type="NCBI Taxonomy" id="1564158"/>
    <lineage>
        <taxon>Bacteria</taxon>
        <taxon>Bacillati</taxon>
        <taxon>Actinomycetota</taxon>
        <taxon>Actinomycetes</taxon>
        <taxon>Geodermatophilales</taxon>
        <taxon>Geodermatophilaceae</taxon>
        <taxon>Geodermatophilus</taxon>
    </lineage>
</organism>
<accession>A0A7K3W2U0</accession>
<dbReference type="Proteomes" id="UP000470246">
    <property type="component" value="Unassembled WGS sequence"/>
</dbReference>
<dbReference type="RefSeq" id="WP_163482365.1">
    <property type="nucleotide sequence ID" value="NZ_JAAGWF010000015.1"/>
</dbReference>
<sequence length="207" mass="21502">MTTTLLAPVPDTALSPVLAVRPSPARRPPATGCPIERRALRAGARDLAAALTGIALDDPCCRRRQRAVLASSATVVRTAGAVARRTGDGALGAARGAVTAATPVFAADVSAGAPALALAWTALADALDGVPAGGGHDHPSGELLRCEHRFRTAVGTALVAVPWFLDACSPRERRDLVLAAPRRLRLALRQGEDRWLARRDAVRAAAH</sequence>
<evidence type="ECO:0000313" key="2">
    <source>
        <dbReference type="Proteomes" id="UP000470246"/>
    </source>
</evidence>
<reference evidence="1 2" key="1">
    <citation type="submission" date="2020-02" db="EMBL/GenBank/DDBJ databases">
        <title>Geodermatophilus sabuli CPCC 205279 I12A-02694.</title>
        <authorList>
            <person name="Jiang Z."/>
        </authorList>
    </citation>
    <scope>NUCLEOTIDE SEQUENCE [LARGE SCALE GENOMIC DNA]</scope>
    <source>
        <strain evidence="1 2">I12A-02694</strain>
    </source>
</reference>
<protein>
    <submittedName>
        <fullName evidence="1">Uncharacterized protein</fullName>
    </submittedName>
</protein>